<dbReference type="EMBL" id="SPPD01000018">
    <property type="protein sequence ID" value="TFU96987.1"/>
    <property type="molecule type" value="Genomic_DNA"/>
</dbReference>
<evidence type="ECO:0000313" key="1">
    <source>
        <dbReference type="EMBL" id="TFU96987.1"/>
    </source>
</evidence>
<proteinExistence type="predicted"/>
<organism evidence="1 2">
    <name type="scientific">Streptococcus cuniculi</name>
    <dbReference type="NCBI Taxonomy" id="1432788"/>
    <lineage>
        <taxon>Bacteria</taxon>
        <taxon>Bacillati</taxon>
        <taxon>Bacillota</taxon>
        <taxon>Bacilli</taxon>
        <taxon>Lactobacillales</taxon>
        <taxon>Streptococcaceae</taxon>
        <taxon>Streptococcus</taxon>
    </lineage>
</organism>
<dbReference type="AlphaFoldDB" id="A0A4Y9J817"/>
<dbReference type="Proteomes" id="UP000297253">
    <property type="component" value="Unassembled WGS sequence"/>
</dbReference>
<protein>
    <submittedName>
        <fullName evidence="1">Uncharacterized protein</fullName>
    </submittedName>
</protein>
<evidence type="ECO:0000313" key="2">
    <source>
        <dbReference type="Proteomes" id="UP000297253"/>
    </source>
</evidence>
<name>A0A4Y9J817_9STRE</name>
<sequence length="175" mass="20825">MIKRPKGKINELIYLHTIYCDSKYRRYPALIGLFNILEEIIQAGETTTYLSITPFYANAKSNSQEEFDIAHLYIECRDIVTVEEQQNFAKAQMFWLEPDSDYKLLEQYVTLEDMQKSHFLLESSDVIGFRKSIQTYMSFLMDRGIPQMMKWLYEIRELDPEDLPYGYFRFEISSS</sequence>
<comment type="caution">
    <text evidence="1">The sequence shown here is derived from an EMBL/GenBank/DDBJ whole genome shotgun (WGS) entry which is preliminary data.</text>
</comment>
<gene>
    <name evidence="1" type="ORF">E4T82_09895</name>
</gene>
<dbReference type="RefSeq" id="WP_194185889.1">
    <property type="nucleotide sequence ID" value="NZ_JADGKZ010000018.1"/>
</dbReference>
<reference evidence="1 2" key="1">
    <citation type="submission" date="2019-03" db="EMBL/GenBank/DDBJ databases">
        <title>Diversity of the mouse oral microbiome.</title>
        <authorList>
            <person name="Joseph S."/>
            <person name="Aduse-Opoku J."/>
            <person name="Curtis M."/>
            <person name="Wade W."/>
            <person name="Hashim A."/>
        </authorList>
    </citation>
    <scope>NUCLEOTIDE SEQUENCE [LARGE SCALE GENOMIC DNA]</scope>
    <source>
        <strain evidence="1 2">WM131</strain>
    </source>
</reference>
<accession>A0A4Y9J817</accession>